<dbReference type="Proteomes" id="UP000217141">
    <property type="component" value="Plasmid p2"/>
</dbReference>
<evidence type="ECO:0000313" key="17">
    <source>
        <dbReference type="Proteomes" id="UP000217141"/>
    </source>
</evidence>
<dbReference type="GO" id="GO:1904047">
    <property type="term" value="F:S-adenosyl-L-methionine binding"/>
    <property type="evidence" value="ECO:0007669"/>
    <property type="project" value="UniProtKB-UniRule"/>
</dbReference>
<dbReference type="SFLD" id="SFLDS00029">
    <property type="entry name" value="Radical_SAM"/>
    <property type="match status" value="1"/>
</dbReference>
<evidence type="ECO:0000256" key="11">
    <source>
        <dbReference type="ARBA" id="ARBA00048697"/>
    </source>
</evidence>
<evidence type="ECO:0000256" key="4">
    <source>
        <dbReference type="ARBA" id="ARBA00022723"/>
    </source>
</evidence>
<dbReference type="RefSeq" id="WP_051034329.1">
    <property type="nucleotide sequence ID" value="NZ_BBQY01000005.1"/>
</dbReference>
<evidence type="ECO:0000256" key="10">
    <source>
        <dbReference type="ARBA" id="ARBA00023239"/>
    </source>
</evidence>
<comment type="similarity">
    <text evidence="12">Belongs to the radical SAM superfamily. MoaA family.</text>
</comment>
<feature type="binding site" evidence="12">
    <location>
        <position position="116"/>
    </location>
    <ligand>
        <name>GTP</name>
        <dbReference type="ChEBI" id="CHEBI:37565"/>
    </ligand>
</feature>
<keyword evidence="2 12" id="KW-0004">4Fe-4S</keyword>
<evidence type="ECO:0000256" key="2">
    <source>
        <dbReference type="ARBA" id="ARBA00022485"/>
    </source>
</evidence>
<dbReference type="SMART" id="SM00729">
    <property type="entry name" value="Elp3"/>
    <property type="match status" value="1"/>
</dbReference>
<comment type="catalytic activity">
    <reaction evidence="11 12">
        <text>GTP + AH2 + S-adenosyl-L-methionine = (8S)-3',8-cyclo-7,8-dihydroguanosine 5'-triphosphate + 5'-deoxyadenosine + L-methionine + A + H(+)</text>
        <dbReference type="Rhea" id="RHEA:49576"/>
        <dbReference type="ChEBI" id="CHEBI:13193"/>
        <dbReference type="ChEBI" id="CHEBI:15378"/>
        <dbReference type="ChEBI" id="CHEBI:17319"/>
        <dbReference type="ChEBI" id="CHEBI:17499"/>
        <dbReference type="ChEBI" id="CHEBI:37565"/>
        <dbReference type="ChEBI" id="CHEBI:57844"/>
        <dbReference type="ChEBI" id="CHEBI:59789"/>
        <dbReference type="ChEBI" id="CHEBI:131766"/>
        <dbReference type="EC" id="4.1.99.22"/>
    </reaction>
</comment>
<dbReference type="Gene3D" id="3.20.20.70">
    <property type="entry name" value="Aldolase class I"/>
    <property type="match status" value="1"/>
</dbReference>
<dbReference type="GO" id="GO:0061798">
    <property type="term" value="F:GTP 3',8'-cyclase activity"/>
    <property type="evidence" value="ECO:0007669"/>
    <property type="project" value="UniProtKB-UniRule"/>
</dbReference>
<dbReference type="UniPathway" id="UPA00344"/>
<feature type="binding site" evidence="12">
    <location>
        <position position="47"/>
    </location>
    <ligand>
        <name>S-adenosyl-L-methionine</name>
        <dbReference type="ChEBI" id="CHEBI:59789"/>
    </ligand>
</feature>
<dbReference type="InterPro" id="IPR000385">
    <property type="entry name" value="MoaA_NifB_PqqE_Fe-S-bd_CS"/>
</dbReference>
<dbReference type="GO" id="GO:0005525">
    <property type="term" value="F:GTP binding"/>
    <property type="evidence" value="ECO:0007669"/>
    <property type="project" value="UniProtKB-UniRule"/>
</dbReference>
<dbReference type="SFLD" id="SFLDG01067">
    <property type="entry name" value="SPASM/twitch_domain_containing"/>
    <property type="match status" value="1"/>
</dbReference>
<comment type="subunit">
    <text evidence="12">Monomer and homodimer.</text>
</comment>
<feature type="binding site" evidence="12">
    <location>
        <position position="41"/>
    </location>
    <ligand>
        <name>[4Fe-4S] cluster</name>
        <dbReference type="ChEBI" id="CHEBI:49883"/>
        <label>1</label>
        <note>4Fe-4S-S-AdoMet</note>
    </ligand>
</feature>
<dbReference type="EMBL" id="BBQY01000005">
    <property type="protein sequence ID" value="GBH30767.1"/>
    <property type="molecule type" value="Genomic_DNA"/>
</dbReference>
<keyword evidence="6 12" id="KW-0408">Iron</keyword>
<keyword evidence="5 12" id="KW-0547">Nucleotide-binding</keyword>
<dbReference type="EC" id="4.1.99.22" evidence="1 12"/>
<evidence type="ECO:0000256" key="12">
    <source>
        <dbReference type="HAMAP-Rule" id="MF_01225"/>
    </source>
</evidence>
<dbReference type="InterPro" id="IPR007197">
    <property type="entry name" value="rSAM"/>
</dbReference>
<dbReference type="InterPro" id="IPR013785">
    <property type="entry name" value="Aldolase_TIM"/>
</dbReference>
<keyword evidence="8 12" id="KW-0342">GTP-binding</keyword>
<dbReference type="PANTHER" id="PTHR22960">
    <property type="entry name" value="MOLYBDOPTERIN COFACTOR SYNTHESIS PROTEIN A"/>
    <property type="match status" value="1"/>
</dbReference>
<proteinExistence type="inferred from homology"/>
<dbReference type="GO" id="GO:0006777">
    <property type="term" value="P:Mo-molybdopterin cofactor biosynthetic process"/>
    <property type="evidence" value="ECO:0007669"/>
    <property type="project" value="UniProtKB-UniRule"/>
</dbReference>
<evidence type="ECO:0000313" key="16">
    <source>
        <dbReference type="EMBL" id="GBH30767.1"/>
    </source>
</evidence>
<keyword evidence="15" id="KW-0614">Plasmid</keyword>
<reference evidence="16 18" key="1">
    <citation type="submission" date="2014-12" db="EMBL/GenBank/DDBJ databases">
        <title>Whole genome sequencing of Sphingobium xenophagum OW59.</title>
        <authorList>
            <person name="Ohta Y."/>
            <person name="Nishi S."/>
            <person name="Hatada Y."/>
        </authorList>
    </citation>
    <scope>NUCLEOTIDE SEQUENCE [LARGE SCALE GENOMIC DNA]</scope>
    <source>
        <strain evidence="16 18">OW59</strain>
    </source>
</reference>
<dbReference type="NCBIfam" id="TIGR02666">
    <property type="entry name" value="moaA"/>
    <property type="match status" value="1"/>
</dbReference>
<evidence type="ECO:0000313" key="18">
    <source>
        <dbReference type="Proteomes" id="UP000290975"/>
    </source>
</evidence>
<keyword evidence="4 12" id="KW-0479">Metal-binding</keyword>
<dbReference type="Pfam" id="PF04055">
    <property type="entry name" value="Radical_SAM"/>
    <property type="match status" value="1"/>
</dbReference>
<protein>
    <recommendedName>
        <fullName evidence="1 12">GTP 3',8-cyclase</fullName>
        <ecNumber evidence="1 12">4.1.99.22</ecNumber>
    </recommendedName>
    <alternativeName>
        <fullName evidence="12">Molybdenum cofactor biosynthesis protein A</fullName>
    </alternativeName>
</protein>
<feature type="binding site" evidence="12">
    <location>
        <position position="34"/>
    </location>
    <ligand>
        <name>GTP</name>
        <dbReference type="ChEBI" id="CHEBI:37565"/>
    </ligand>
</feature>
<feature type="binding site" evidence="12">
    <location>
        <position position="273"/>
    </location>
    <ligand>
        <name>[4Fe-4S] cluster</name>
        <dbReference type="ChEBI" id="CHEBI:49883"/>
        <label>2</label>
        <note>4Fe-4S-substrate</note>
    </ligand>
</feature>
<dbReference type="PANTHER" id="PTHR22960:SF0">
    <property type="entry name" value="MOLYBDENUM COFACTOR BIOSYNTHESIS PROTEIN 1"/>
    <property type="match status" value="1"/>
</dbReference>
<dbReference type="InterPro" id="IPR010505">
    <property type="entry name" value="MoaA_twitch"/>
</dbReference>
<accession>A0A401J2A0</accession>
<evidence type="ECO:0000256" key="9">
    <source>
        <dbReference type="ARBA" id="ARBA00023150"/>
    </source>
</evidence>
<dbReference type="InterPro" id="IPR058240">
    <property type="entry name" value="rSAM_sf"/>
</dbReference>
<feature type="binding site" evidence="12">
    <location>
        <position position="210"/>
    </location>
    <ligand>
        <name>S-adenosyl-L-methionine</name>
        <dbReference type="ChEBI" id="CHEBI:59789"/>
    </ligand>
</feature>
<keyword evidence="18" id="KW-1185">Reference proteome</keyword>
<feature type="region of interest" description="Disordered" evidence="13">
    <location>
        <begin position="1"/>
        <end position="20"/>
    </location>
</feature>
<dbReference type="CDD" id="cd21117">
    <property type="entry name" value="Twitch_MoaA"/>
    <property type="match status" value="1"/>
</dbReference>
<dbReference type="InterPro" id="IPR050105">
    <property type="entry name" value="MoCo_biosynth_MoaA/MoaC"/>
</dbReference>
<evidence type="ECO:0000256" key="7">
    <source>
        <dbReference type="ARBA" id="ARBA00023014"/>
    </source>
</evidence>
<dbReference type="STRING" id="1192759.GCA_000277525_04044"/>
<accession>A0A249N005</accession>
<feature type="binding site" evidence="12">
    <location>
        <position position="140"/>
    </location>
    <ligand>
        <name>S-adenosyl-L-methionine</name>
        <dbReference type="ChEBI" id="CHEBI:59789"/>
    </ligand>
</feature>
<reference evidence="15 17" key="2">
    <citation type="submission" date="2017-08" db="EMBL/GenBank/DDBJ databases">
        <title>Whole Genome Sequence of Sphingobium hydrophobicum C1: Insights into Adaption to the Electronic-waste Contaminated Sediment.</title>
        <authorList>
            <person name="Song D."/>
            <person name="Chen X."/>
            <person name="Xu M."/>
        </authorList>
    </citation>
    <scope>NUCLEOTIDE SEQUENCE [LARGE SCALE GENOMIC DNA]</scope>
    <source>
        <strain evidence="15 17">C1</strain>
        <plasmid evidence="15 17">p2</plasmid>
    </source>
</reference>
<keyword evidence="10 12" id="KW-0456">Lyase</keyword>
<evidence type="ECO:0000256" key="6">
    <source>
        <dbReference type="ARBA" id="ARBA00023004"/>
    </source>
</evidence>
<comment type="cofactor">
    <cofactor evidence="12">
        <name>[4Fe-4S] cluster</name>
        <dbReference type="ChEBI" id="CHEBI:49883"/>
    </cofactor>
    <text evidence="12">Binds 2 [4Fe-4S] clusters. Binds 1 [4Fe-4S] cluster coordinated with 3 cysteines and an exchangeable S-adenosyl-L-methionine and 1 [4Fe-4S] cluster coordinated with 3 cysteines and the GTP-derived substrate.</text>
</comment>
<comment type="pathway">
    <text evidence="12">Cofactor biosynthesis; molybdopterin biosynthesis.</text>
</comment>
<dbReference type="KEGG" id="shyd:CJD35_19625"/>
<dbReference type="InterPro" id="IPR006638">
    <property type="entry name" value="Elp3/MiaA/NifB-like_rSAM"/>
</dbReference>
<feature type="binding site" evidence="12">
    <location>
        <position position="45"/>
    </location>
    <ligand>
        <name>[4Fe-4S] cluster</name>
        <dbReference type="ChEBI" id="CHEBI:49883"/>
        <label>1</label>
        <note>4Fe-4S-S-AdoMet</note>
    </ligand>
</feature>
<keyword evidence="7 12" id="KW-0411">Iron-sulfur</keyword>
<comment type="function">
    <text evidence="12">Catalyzes the cyclization of GTP to (8S)-3',8-cyclo-7,8-dihydroguanosine 5'-triphosphate.</text>
</comment>
<dbReference type="Proteomes" id="UP000290975">
    <property type="component" value="Unassembled WGS sequence"/>
</dbReference>
<sequence>MAEREGLTATPTPDRGKPWRSLTDRFGRTITYVRLSVTDRCDLRCRYCMAERMEFLPRQDLLTLEELAELADALIARGVRRIRLTGGEPLVRRGIVGLVEAIGQHIGNGLDELTMTTNATQLATVARDLHRYGIRRLNISLDSLDHERFRAITRRGDLDQVLAGIAAAQDAGLAVKINMVALKALNEDEIGTMVGWCGERGFDLSLIETMPLGAVEEDRTNHYLPLDLVKRRLAREYVLIPSLHRTGGPARYYDVAETSRRIGFITPLTDNFCAGCNRIRISATGTIFGCLGRDQRIELRDAMRVGGRDAIDAALDAVMTAKPLRHEFDIARSQPAVERHMNVTGG</sequence>
<organism evidence="15 17">
    <name type="scientific">Sphingobium xenophagum</name>
    <dbReference type="NCBI Taxonomy" id="121428"/>
    <lineage>
        <taxon>Bacteria</taxon>
        <taxon>Pseudomonadati</taxon>
        <taxon>Pseudomonadota</taxon>
        <taxon>Alphaproteobacteria</taxon>
        <taxon>Sphingomonadales</taxon>
        <taxon>Sphingomonadaceae</taxon>
        <taxon>Sphingobium</taxon>
    </lineage>
</organism>
<dbReference type="EMBL" id="CP022748">
    <property type="protein sequence ID" value="ASY46709.1"/>
    <property type="molecule type" value="Genomic_DNA"/>
</dbReference>
<feature type="binding site" evidence="12">
    <location>
        <position position="176"/>
    </location>
    <ligand>
        <name>GTP</name>
        <dbReference type="ChEBI" id="CHEBI:37565"/>
    </ligand>
</feature>
<dbReference type="PROSITE" id="PS01305">
    <property type="entry name" value="MOAA_NIFB_PQQE"/>
    <property type="match status" value="1"/>
</dbReference>
<evidence type="ECO:0000256" key="3">
    <source>
        <dbReference type="ARBA" id="ARBA00022691"/>
    </source>
</evidence>
<feature type="binding site" evidence="12">
    <location>
        <position position="276"/>
    </location>
    <ligand>
        <name>[4Fe-4S] cluster</name>
        <dbReference type="ChEBI" id="CHEBI:49883"/>
        <label>2</label>
        <note>4Fe-4S-substrate</note>
    </ligand>
</feature>
<evidence type="ECO:0000256" key="8">
    <source>
        <dbReference type="ARBA" id="ARBA00023134"/>
    </source>
</evidence>
<keyword evidence="9 12" id="KW-0501">Molybdenum cofactor biosynthesis</keyword>
<dbReference type="HAMAP" id="MF_01225_B">
    <property type="entry name" value="MoaA_B"/>
    <property type="match status" value="1"/>
</dbReference>
<dbReference type="GO" id="GO:0051539">
    <property type="term" value="F:4 iron, 4 sulfur cluster binding"/>
    <property type="evidence" value="ECO:0007669"/>
    <property type="project" value="UniProtKB-UniRule"/>
</dbReference>
<dbReference type="SFLD" id="SFLDG01386">
    <property type="entry name" value="main_SPASM_domain-containing"/>
    <property type="match status" value="1"/>
</dbReference>
<feature type="binding site" evidence="12">
    <location>
        <position position="48"/>
    </location>
    <ligand>
        <name>[4Fe-4S] cluster</name>
        <dbReference type="ChEBI" id="CHEBI:49883"/>
        <label>1</label>
        <note>4Fe-4S-S-AdoMet</note>
    </ligand>
</feature>
<gene>
    <name evidence="12 15" type="primary">moaA</name>
    <name evidence="15" type="ORF">CJD35_19625</name>
    <name evidence="16" type="ORF">MBESOW_P2022</name>
</gene>
<dbReference type="GO" id="GO:0046872">
    <property type="term" value="F:metal ion binding"/>
    <property type="evidence" value="ECO:0007669"/>
    <property type="project" value="UniProtKB-KW"/>
</dbReference>
<dbReference type="AlphaFoldDB" id="A0A249N005"/>
<evidence type="ECO:0000256" key="1">
    <source>
        <dbReference type="ARBA" id="ARBA00012167"/>
    </source>
</evidence>
<geneLocation type="plasmid" evidence="15 17">
    <name>p2</name>
</geneLocation>
<dbReference type="CDD" id="cd01335">
    <property type="entry name" value="Radical_SAM"/>
    <property type="match status" value="1"/>
</dbReference>
<feature type="domain" description="Radical SAM core" evidence="14">
    <location>
        <begin position="25"/>
        <end position="250"/>
    </location>
</feature>
<dbReference type="SFLD" id="SFLDG01383">
    <property type="entry name" value="cyclic_pyranopterin_phosphate"/>
    <property type="match status" value="1"/>
</dbReference>
<evidence type="ECO:0000313" key="15">
    <source>
        <dbReference type="EMBL" id="ASY46709.1"/>
    </source>
</evidence>
<feature type="binding site" evidence="12">
    <location>
        <position position="83"/>
    </location>
    <ligand>
        <name>GTP</name>
        <dbReference type="ChEBI" id="CHEBI:37565"/>
    </ligand>
</feature>
<name>A0A249N005_SPHXE</name>
<dbReference type="GO" id="GO:0061799">
    <property type="term" value="F:cyclic pyranopterin monophosphate synthase activity"/>
    <property type="evidence" value="ECO:0007669"/>
    <property type="project" value="TreeGrafter"/>
</dbReference>
<feature type="binding site" evidence="12">
    <location>
        <position position="87"/>
    </location>
    <ligand>
        <name>S-adenosyl-L-methionine</name>
        <dbReference type="ChEBI" id="CHEBI:59789"/>
    </ligand>
</feature>
<feature type="binding site" evidence="12">
    <location>
        <position position="290"/>
    </location>
    <ligand>
        <name>[4Fe-4S] cluster</name>
        <dbReference type="ChEBI" id="CHEBI:49883"/>
        <label>2</label>
        <note>4Fe-4S-substrate</note>
    </ligand>
</feature>
<dbReference type="InterPro" id="IPR040064">
    <property type="entry name" value="MoaA-like"/>
</dbReference>
<evidence type="ECO:0000259" key="14">
    <source>
        <dbReference type="PROSITE" id="PS51918"/>
    </source>
</evidence>
<feature type="binding site" evidence="12">
    <location>
        <begin position="278"/>
        <end position="280"/>
    </location>
    <ligand>
        <name>GTP</name>
        <dbReference type="ChEBI" id="CHEBI:37565"/>
    </ligand>
</feature>
<dbReference type="Pfam" id="PF06463">
    <property type="entry name" value="Mob_synth_C"/>
    <property type="match status" value="1"/>
</dbReference>
<dbReference type="PROSITE" id="PS51918">
    <property type="entry name" value="RADICAL_SAM"/>
    <property type="match status" value="1"/>
</dbReference>
<keyword evidence="3 12" id="KW-0949">S-adenosyl-L-methionine</keyword>
<evidence type="ECO:0000256" key="13">
    <source>
        <dbReference type="SAM" id="MobiDB-lite"/>
    </source>
</evidence>
<evidence type="ECO:0000256" key="5">
    <source>
        <dbReference type="ARBA" id="ARBA00022741"/>
    </source>
</evidence>
<dbReference type="SUPFAM" id="SSF102114">
    <property type="entry name" value="Radical SAM enzymes"/>
    <property type="match status" value="1"/>
</dbReference>
<dbReference type="InterPro" id="IPR013483">
    <property type="entry name" value="MoaA"/>
</dbReference>